<accession>A0ABU0X1U6</accession>
<proteinExistence type="predicted"/>
<organism evidence="2 3">
    <name type="scientific">Saccharothrix yanglingensis</name>
    <dbReference type="NCBI Taxonomy" id="659496"/>
    <lineage>
        <taxon>Bacteria</taxon>
        <taxon>Bacillati</taxon>
        <taxon>Actinomycetota</taxon>
        <taxon>Actinomycetes</taxon>
        <taxon>Pseudonocardiales</taxon>
        <taxon>Pseudonocardiaceae</taxon>
        <taxon>Saccharothrix</taxon>
    </lineage>
</organism>
<protein>
    <submittedName>
        <fullName evidence="2">PadR family transcriptional regulator</fullName>
    </submittedName>
</protein>
<dbReference type="InterPro" id="IPR036390">
    <property type="entry name" value="WH_DNA-bd_sf"/>
</dbReference>
<dbReference type="InterPro" id="IPR036388">
    <property type="entry name" value="WH-like_DNA-bd_sf"/>
</dbReference>
<dbReference type="Gene3D" id="1.10.10.10">
    <property type="entry name" value="Winged helix-like DNA-binding domain superfamily/Winged helix DNA-binding domain"/>
    <property type="match status" value="1"/>
</dbReference>
<name>A0ABU0X1U6_9PSEU</name>
<dbReference type="SUPFAM" id="SSF46785">
    <property type="entry name" value="Winged helix' DNA-binding domain"/>
    <property type="match status" value="1"/>
</dbReference>
<comment type="caution">
    <text evidence="2">The sequence shown here is derived from an EMBL/GenBank/DDBJ whole genome shotgun (WGS) entry which is preliminary data.</text>
</comment>
<dbReference type="InterPro" id="IPR052509">
    <property type="entry name" value="Metal_resp_DNA-bind_regulator"/>
</dbReference>
<gene>
    <name evidence="2" type="ORF">CKY47_19185</name>
</gene>
<evidence type="ECO:0000313" key="2">
    <source>
        <dbReference type="EMBL" id="MDQ2586073.1"/>
    </source>
</evidence>
<keyword evidence="3" id="KW-1185">Reference proteome</keyword>
<dbReference type="PANTHER" id="PTHR33169:SF14">
    <property type="entry name" value="TRANSCRIPTIONAL REGULATOR RV3488"/>
    <property type="match status" value="1"/>
</dbReference>
<dbReference type="Proteomes" id="UP001225605">
    <property type="component" value="Unassembled WGS sequence"/>
</dbReference>
<dbReference type="PANTHER" id="PTHR33169">
    <property type="entry name" value="PADR-FAMILY TRANSCRIPTIONAL REGULATOR"/>
    <property type="match status" value="1"/>
</dbReference>
<sequence length="109" mass="12293">MRMTLQTQLVLHVLLGQPETEHYGLDVIRRTGLGPGTVYPIMQRLERDKWVSSRWERVDPSDEARPARRYYRLTGDGVVLAVRALQAAEQRNPALTRMLGLVPESGGPA</sequence>
<dbReference type="InterPro" id="IPR005149">
    <property type="entry name" value="Tscrpt_reg_PadR_N"/>
</dbReference>
<dbReference type="EMBL" id="NSDM01000008">
    <property type="protein sequence ID" value="MDQ2586073.1"/>
    <property type="molecule type" value="Genomic_DNA"/>
</dbReference>
<feature type="domain" description="Transcription regulator PadR N-terminal" evidence="1">
    <location>
        <begin position="23"/>
        <end position="77"/>
    </location>
</feature>
<reference evidence="2 3" key="1">
    <citation type="submission" date="2017-06" db="EMBL/GenBank/DDBJ databases">
        <title>Cultured bacterium strain Saccharothrix yanglingensis Hhs.015.</title>
        <authorList>
            <person name="Xia Y."/>
        </authorList>
    </citation>
    <scope>NUCLEOTIDE SEQUENCE [LARGE SCALE GENOMIC DNA]</scope>
    <source>
        <strain evidence="2 3">Hhs.015</strain>
    </source>
</reference>
<evidence type="ECO:0000313" key="3">
    <source>
        <dbReference type="Proteomes" id="UP001225605"/>
    </source>
</evidence>
<dbReference type="Pfam" id="PF03551">
    <property type="entry name" value="PadR"/>
    <property type="match status" value="1"/>
</dbReference>
<evidence type="ECO:0000259" key="1">
    <source>
        <dbReference type="Pfam" id="PF03551"/>
    </source>
</evidence>